<organism evidence="19">
    <name type="scientific">Methyloraptor flagellatus</name>
    <dbReference type="NCBI Taxonomy" id="3162530"/>
    <lineage>
        <taxon>Bacteria</taxon>
        <taxon>Pseudomonadati</taxon>
        <taxon>Pseudomonadota</taxon>
        <taxon>Alphaproteobacteria</taxon>
        <taxon>Hyphomicrobiales</taxon>
        <taxon>Ancalomicrobiaceae</taxon>
        <taxon>Methyloraptor</taxon>
    </lineage>
</organism>
<name>A0AAU7XC67_9HYPH</name>
<dbReference type="Gene3D" id="3.40.50.300">
    <property type="entry name" value="P-loop containing nucleotide triphosphate hydrolases"/>
    <property type="match status" value="2"/>
</dbReference>
<dbReference type="GO" id="GO:0000103">
    <property type="term" value="P:sulfate assimilation"/>
    <property type="evidence" value="ECO:0007669"/>
    <property type="project" value="UniProtKB-UniRule"/>
</dbReference>
<dbReference type="GO" id="GO:0005525">
    <property type="term" value="F:GTP binding"/>
    <property type="evidence" value="ECO:0007669"/>
    <property type="project" value="UniProtKB-UniRule"/>
</dbReference>
<accession>A0AAU7XC67</accession>
<dbReference type="InterPro" id="IPR002891">
    <property type="entry name" value="APS"/>
</dbReference>
<gene>
    <name evidence="16 19" type="primary">cysN</name>
    <name evidence="17" type="synonym">cysC</name>
    <name evidence="19" type="ORF">ABS361_21080</name>
</gene>
<feature type="binding site" evidence="16">
    <location>
        <begin position="124"/>
        <end position="128"/>
    </location>
    <ligand>
        <name>GTP</name>
        <dbReference type="ChEBI" id="CHEBI:37565"/>
    </ligand>
</feature>
<evidence type="ECO:0000256" key="4">
    <source>
        <dbReference type="ARBA" id="ARBA00007237"/>
    </source>
</evidence>
<dbReference type="GO" id="GO:0005524">
    <property type="term" value="F:ATP binding"/>
    <property type="evidence" value="ECO:0007669"/>
    <property type="project" value="UniProtKB-UniRule"/>
</dbReference>
<dbReference type="GO" id="GO:0004020">
    <property type="term" value="F:adenylylsulfate kinase activity"/>
    <property type="evidence" value="ECO:0007669"/>
    <property type="project" value="UniProtKB-UniRule"/>
</dbReference>
<dbReference type="Pfam" id="PF22594">
    <property type="entry name" value="GTP-eEF1A_C"/>
    <property type="match status" value="1"/>
</dbReference>
<dbReference type="GO" id="GO:0004781">
    <property type="term" value="F:sulfate adenylyltransferase (ATP) activity"/>
    <property type="evidence" value="ECO:0007669"/>
    <property type="project" value="UniProtKB-UniRule"/>
</dbReference>
<evidence type="ECO:0000256" key="13">
    <source>
        <dbReference type="ARBA" id="ARBA00023268"/>
    </source>
</evidence>
<dbReference type="InterPro" id="IPR009000">
    <property type="entry name" value="Transl_B-barrel_sf"/>
</dbReference>
<comment type="function">
    <text evidence="2">APS kinase catalyzes the synthesis of activated sulfate.</text>
</comment>
<keyword evidence="8 16" id="KW-0548">Nucleotidyltransferase</keyword>
<dbReference type="SUPFAM" id="SSF50465">
    <property type="entry name" value="EF-Tu/eEF-1alpha/eIF2-gamma C-terminal domain"/>
    <property type="match status" value="1"/>
</dbReference>
<comment type="similarity">
    <text evidence="16">Belongs to the TRAFAC class translation factor GTPase superfamily. Classic translation factor GTPase family. CysN/NodQ subfamily.</text>
</comment>
<dbReference type="CDD" id="cd03695">
    <property type="entry name" value="CysN_NodQ_II"/>
    <property type="match status" value="1"/>
</dbReference>
<comment type="function">
    <text evidence="16">With CysD forms the ATP sulfurylase (ATPS) that catalyzes the adenylation of sulfate producing adenosine 5'-phosphosulfate (APS) and diphosphate, the first enzymatic step in sulfur assimilation pathway. APS synthesis involves the formation of a high-energy phosphoric-sulfuric acid anhydride bond driven by GTP hydrolysis by CysN coupled to ATP hydrolysis by CysD.</text>
</comment>
<dbReference type="InterPro" id="IPR054696">
    <property type="entry name" value="GTP-eEF1A_C"/>
</dbReference>
<feature type="domain" description="Tr-type G" evidence="18">
    <location>
        <begin position="36"/>
        <end position="249"/>
    </location>
</feature>
<keyword evidence="10 17" id="KW-0418">Kinase</keyword>
<dbReference type="InterPro" id="IPR059117">
    <property type="entry name" value="APS_kinase_dom"/>
</dbReference>
<dbReference type="SUPFAM" id="SSF52540">
    <property type="entry name" value="P-loop containing nucleoside triphosphate hydrolases"/>
    <property type="match status" value="2"/>
</dbReference>
<evidence type="ECO:0000256" key="6">
    <source>
        <dbReference type="ARBA" id="ARBA00022458"/>
    </source>
</evidence>
<sequence length="649" mass="71505">MNMKATVAVAQEIRADVPLAHDPVAFAAYLDAQEKKSLLRFLTCGSVDDGKSTLIGRLLYDSKLVFEDHLFTLAKDSRRHGTTGEEVDLALLLDGLEAEREQGITIDVAYRFFTTEKRKFIVADTPGHEQYTRNMATGASTSDLAVLLVDARYGIVTQTRRHAFIVSLLGIRHVVLAVNKIDLVGFDAAVYDRIRAEFETLTAGFGFETRAAIPLSARYGDNVTGRSERMPWYQGPTLIEHLETVEVAERLGDKPFRMAVQWVNRPNLDFRGFSGTIASGRVAPGDRVVVAKSGKVSTVARIVTYDGDLPEAGTGEAVTLTLADEIDISRGDVLAAVDARPEVADQFAARLVWMSEEPLYPGRSYLLKCGSKTVTANVTELKHKIDVNTLAHQPAKDLQLNEVAVVNVALSEPIAFDPYAENRETGAFILIDRLSNATVGAGMIDFALRRATNVHWQSIDVDKQSRANLKNQQPAVVWFTGLSGSGKSTIANVVEKKLHALGMHTYLLDGDNVRHGLNRDLGFTEADRVENIRRVGEVAKLFVDAGLIVLVSFISPFRAERQMARDLVGEGEFVEVFVDTPLEECERRDVKGLYAKARSGALKNFTGIDSPYEAPENPEIHIRTLDVDLEAAADRVVRRLVGDTPDWQI</sequence>
<dbReference type="SUPFAM" id="SSF50447">
    <property type="entry name" value="Translation proteins"/>
    <property type="match status" value="1"/>
</dbReference>
<evidence type="ECO:0000256" key="17">
    <source>
        <dbReference type="HAMAP-Rule" id="MF_00065"/>
    </source>
</evidence>
<evidence type="ECO:0000256" key="15">
    <source>
        <dbReference type="ARBA" id="ARBA00049370"/>
    </source>
</evidence>
<dbReference type="NCBIfam" id="NF003013">
    <property type="entry name" value="PRK03846.1"/>
    <property type="match status" value="1"/>
</dbReference>
<evidence type="ECO:0000256" key="1">
    <source>
        <dbReference type="ARBA" id="ARBA00001823"/>
    </source>
</evidence>
<dbReference type="GO" id="GO:0070814">
    <property type="term" value="P:hydrogen sulfide biosynthetic process"/>
    <property type="evidence" value="ECO:0007669"/>
    <property type="project" value="UniProtKB-UniRule"/>
</dbReference>
<feature type="binding site" evidence="16">
    <location>
        <begin position="179"/>
        <end position="182"/>
    </location>
    <ligand>
        <name>GTP</name>
        <dbReference type="ChEBI" id="CHEBI:37565"/>
    </ligand>
</feature>
<dbReference type="InterPro" id="IPR000795">
    <property type="entry name" value="T_Tr_GTP-bd_dom"/>
</dbReference>
<comment type="subunit">
    <text evidence="16">Heterodimer composed of CysD, the smaller subunit, and CysN.</text>
</comment>
<dbReference type="NCBIfam" id="TIGR02034">
    <property type="entry name" value="CysN"/>
    <property type="match status" value="1"/>
</dbReference>
<keyword evidence="6" id="KW-0536">Nodulation</keyword>
<evidence type="ECO:0000256" key="14">
    <source>
        <dbReference type="ARBA" id="ARBA00024872"/>
    </source>
</evidence>
<dbReference type="Pfam" id="PF00009">
    <property type="entry name" value="GTP_EFTU"/>
    <property type="match status" value="1"/>
</dbReference>
<dbReference type="InterPro" id="IPR041757">
    <property type="entry name" value="CysN_GTP-bd"/>
</dbReference>
<dbReference type="Gene3D" id="2.40.30.10">
    <property type="entry name" value="Translation factors"/>
    <property type="match status" value="2"/>
</dbReference>
<feature type="binding site" evidence="16">
    <location>
        <begin position="45"/>
        <end position="52"/>
    </location>
    <ligand>
        <name>GTP</name>
        <dbReference type="ChEBI" id="CHEBI:37565"/>
    </ligand>
</feature>
<dbReference type="FunFam" id="3.40.50.300:FF:000119">
    <property type="entry name" value="Sulfate adenylyltransferase subunit 1"/>
    <property type="match status" value="1"/>
</dbReference>
<dbReference type="PRINTS" id="PR00315">
    <property type="entry name" value="ELONGATNFCT"/>
</dbReference>
<reference evidence="19" key="1">
    <citation type="submission" date="2024-06" db="EMBL/GenBank/DDBJ databases">
        <title>Methylostella associata gen. nov., sp. nov., a novel Ancalomicrobiaceae-affiliated facultatively methylotrophic bacteria that feed on methanotrophs of the genus Methylococcus.</title>
        <authorList>
            <person name="Saltykova V."/>
            <person name="Danilova O.V."/>
            <person name="Oshkin I.Y."/>
            <person name="Belova S.E."/>
            <person name="Pimenov N.V."/>
            <person name="Dedysh S.N."/>
        </authorList>
    </citation>
    <scope>NUCLEOTIDE SEQUENCE</scope>
    <source>
        <strain evidence="19">S20</strain>
    </source>
</reference>
<evidence type="ECO:0000256" key="2">
    <source>
        <dbReference type="ARBA" id="ARBA00002357"/>
    </source>
</evidence>
<dbReference type="GO" id="GO:0003924">
    <property type="term" value="F:GTPase activity"/>
    <property type="evidence" value="ECO:0007669"/>
    <property type="project" value="InterPro"/>
</dbReference>
<dbReference type="FunFam" id="3.40.50.300:FF:000212">
    <property type="entry name" value="Adenylyl-sulfate kinase"/>
    <property type="match status" value="1"/>
</dbReference>
<evidence type="ECO:0000313" key="19">
    <source>
        <dbReference type="EMBL" id="XBY44473.1"/>
    </source>
</evidence>
<feature type="binding site" evidence="17">
    <location>
        <begin position="481"/>
        <end position="488"/>
    </location>
    <ligand>
        <name>ATP</name>
        <dbReference type="ChEBI" id="CHEBI:30616"/>
    </ligand>
</feature>
<dbReference type="Pfam" id="PF01583">
    <property type="entry name" value="APS_kinase"/>
    <property type="match status" value="1"/>
</dbReference>
<evidence type="ECO:0000256" key="16">
    <source>
        <dbReference type="HAMAP-Rule" id="MF_00062"/>
    </source>
</evidence>
<feature type="active site" description="Phosphoserine intermediate" evidence="17">
    <location>
        <position position="555"/>
    </location>
</feature>
<keyword evidence="11 16" id="KW-0067">ATP-binding</keyword>
<dbReference type="InterPro" id="IPR011779">
    <property type="entry name" value="SO4_adenylTrfase_lsu"/>
</dbReference>
<evidence type="ECO:0000256" key="11">
    <source>
        <dbReference type="ARBA" id="ARBA00022840"/>
    </source>
</evidence>
<dbReference type="EMBL" id="CP158568">
    <property type="protein sequence ID" value="XBY44473.1"/>
    <property type="molecule type" value="Genomic_DNA"/>
</dbReference>
<dbReference type="InterPro" id="IPR044139">
    <property type="entry name" value="CysN_NoDQ_III"/>
</dbReference>
<dbReference type="KEGG" id="mflg:ABS361_21080"/>
<dbReference type="PROSITE" id="PS51722">
    <property type="entry name" value="G_TR_2"/>
    <property type="match status" value="1"/>
</dbReference>
<dbReference type="AlphaFoldDB" id="A0AAU7XC67"/>
<comment type="subunit">
    <text evidence="5">Sulfate-activating enzymes, NodP and NodQ, may be physically associated.</text>
</comment>
<dbReference type="NCBIfam" id="NF004035">
    <property type="entry name" value="PRK05506.1"/>
    <property type="match status" value="1"/>
</dbReference>
<dbReference type="InterPro" id="IPR027417">
    <property type="entry name" value="P-loop_NTPase"/>
</dbReference>
<dbReference type="NCBIfam" id="TIGR00455">
    <property type="entry name" value="apsK"/>
    <property type="match status" value="1"/>
</dbReference>
<dbReference type="HAMAP" id="MF_00065">
    <property type="entry name" value="Adenylyl_sulf_kinase"/>
    <property type="match status" value="1"/>
</dbReference>
<evidence type="ECO:0000256" key="8">
    <source>
        <dbReference type="ARBA" id="ARBA00022695"/>
    </source>
</evidence>
<comment type="function">
    <text evidence="14">Proposed to provide activated sulfate for transfer to Nod factor. ATP sulfurylase may be the GTPase, regulating ATP sulfurylase activity.</text>
</comment>
<dbReference type="InterPro" id="IPR031157">
    <property type="entry name" value="G_TR_CS"/>
</dbReference>
<keyword evidence="12 16" id="KW-0342">GTP-binding</keyword>
<evidence type="ECO:0000256" key="9">
    <source>
        <dbReference type="ARBA" id="ARBA00022741"/>
    </source>
</evidence>
<dbReference type="RefSeq" id="WP_407049566.1">
    <property type="nucleotide sequence ID" value="NZ_CP158568.1"/>
</dbReference>
<keyword evidence="13" id="KW-0511">Multifunctional enzyme</keyword>
<dbReference type="InterPro" id="IPR050100">
    <property type="entry name" value="TRAFAC_GTPase_members"/>
</dbReference>
<evidence type="ECO:0000256" key="12">
    <source>
        <dbReference type="ARBA" id="ARBA00023134"/>
    </source>
</evidence>
<comment type="function">
    <text evidence="17">Catalyzes the synthesis of activated sulfate.</text>
</comment>
<dbReference type="NCBIfam" id="NF003478">
    <property type="entry name" value="PRK05124.1"/>
    <property type="match status" value="1"/>
</dbReference>
<evidence type="ECO:0000256" key="3">
    <source>
        <dbReference type="ARBA" id="ARBA00005438"/>
    </source>
</evidence>
<dbReference type="PROSITE" id="PS00301">
    <property type="entry name" value="G_TR_1"/>
    <property type="match status" value="1"/>
</dbReference>
<evidence type="ECO:0000256" key="7">
    <source>
        <dbReference type="ARBA" id="ARBA00022679"/>
    </source>
</evidence>
<dbReference type="CDD" id="cd04095">
    <property type="entry name" value="CysN_NoDQ_III"/>
    <property type="match status" value="1"/>
</dbReference>
<comment type="pathway">
    <text evidence="17">Sulfur metabolism; hydrogen sulfide biosynthesis; sulfite from sulfate: step 2/3.</text>
</comment>
<keyword evidence="7 16" id="KW-0808">Transferase</keyword>
<dbReference type="CDD" id="cd02027">
    <property type="entry name" value="APSK"/>
    <property type="match status" value="1"/>
</dbReference>
<evidence type="ECO:0000256" key="5">
    <source>
        <dbReference type="ARBA" id="ARBA00011760"/>
    </source>
</evidence>
<evidence type="ECO:0000259" key="18">
    <source>
        <dbReference type="PROSITE" id="PS51722"/>
    </source>
</evidence>
<proteinExistence type="inferred from homology"/>
<comment type="similarity">
    <text evidence="17">Belongs to the APS kinase family.</text>
</comment>
<comment type="pathway">
    <text evidence="16">Sulfur metabolism; hydrogen sulfide biosynthesis; sulfite from sulfate: step 1/3.</text>
</comment>
<dbReference type="InterPro" id="IPR044138">
    <property type="entry name" value="CysN_II"/>
</dbReference>
<comment type="similarity">
    <text evidence="3">In the C-terminal section; belongs to the APS kinase family.</text>
</comment>
<dbReference type="HAMAP" id="MF_00062">
    <property type="entry name" value="Sulf_adenylyltr_sub1"/>
    <property type="match status" value="1"/>
</dbReference>
<keyword evidence="17" id="KW-0597">Phosphoprotein</keyword>
<dbReference type="EC" id="2.7.1.25" evidence="17"/>
<protein>
    <recommendedName>
        <fullName evidence="16 17">Multifunctional fusion protein</fullName>
    </recommendedName>
    <domain>
        <recommendedName>
            <fullName evidence="16">Sulfate adenylyltransferase subunit 1</fullName>
            <ecNumber evidence="16">2.7.7.4</ecNumber>
        </recommendedName>
        <alternativeName>
            <fullName evidence="16">ATP-sulfurylase large subunit</fullName>
        </alternativeName>
        <alternativeName>
            <fullName evidence="16">Sulfate adenylate transferase</fullName>
            <shortName evidence="16">SAT</shortName>
        </alternativeName>
    </domain>
    <domain>
        <recommendedName>
            <fullName evidence="17">Adenylyl-sulfate kinase</fullName>
            <ecNumber evidence="17">2.7.1.25</ecNumber>
        </recommendedName>
        <alternativeName>
            <fullName evidence="17">APS kinase</fullName>
        </alternativeName>
        <alternativeName>
            <fullName evidence="17">ATP adenosine-5'-phosphosulfate 3'-phosphotransferase</fullName>
        </alternativeName>
        <alternativeName>
            <fullName evidence="17">Adenosine-5'-phosphosulfate kinase</fullName>
        </alternativeName>
    </domain>
</protein>
<keyword evidence="9 16" id="KW-0547">Nucleotide-binding</keyword>
<dbReference type="InterPro" id="IPR009001">
    <property type="entry name" value="Transl_elong_EF1A/Init_IF2_C"/>
</dbReference>
<dbReference type="PANTHER" id="PTHR23115">
    <property type="entry name" value="TRANSLATION FACTOR"/>
    <property type="match status" value="1"/>
</dbReference>
<dbReference type="CDD" id="cd04166">
    <property type="entry name" value="CysN_ATPS"/>
    <property type="match status" value="1"/>
</dbReference>
<comment type="catalytic activity">
    <reaction evidence="15 16">
        <text>sulfate + ATP + H(+) = adenosine 5'-phosphosulfate + diphosphate</text>
        <dbReference type="Rhea" id="RHEA:18133"/>
        <dbReference type="ChEBI" id="CHEBI:15378"/>
        <dbReference type="ChEBI" id="CHEBI:16189"/>
        <dbReference type="ChEBI" id="CHEBI:30616"/>
        <dbReference type="ChEBI" id="CHEBI:33019"/>
        <dbReference type="ChEBI" id="CHEBI:58243"/>
        <dbReference type="EC" id="2.7.7.4"/>
    </reaction>
</comment>
<comment type="catalytic activity">
    <reaction evidence="1 17">
        <text>adenosine 5'-phosphosulfate + ATP = 3'-phosphoadenylyl sulfate + ADP + H(+)</text>
        <dbReference type="Rhea" id="RHEA:24152"/>
        <dbReference type="ChEBI" id="CHEBI:15378"/>
        <dbReference type="ChEBI" id="CHEBI:30616"/>
        <dbReference type="ChEBI" id="CHEBI:58243"/>
        <dbReference type="ChEBI" id="CHEBI:58339"/>
        <dbReference type="ChEBI" id="CHEBI:456216"/>
        <dbReference type="EC" id="2.7.1.25"/>
    </reaction>
</comment>
<dbReference type="EC" id="2.7.7.4" evidence="16"/>
<comment type="similarity">
    <text evidence="4">In the N-terminal section; belongs to the TRAFAC class translation factor GTPase superfamily. Classic translation factor GTPase family. CysN/NodQ subfamily.</text>
</comment>
<evidence type="ECO:0000256" key="10">
    <source>
        <dbReference type="ARBA" id="ARBA00022777"/>
    </source>
</evidence>